<reference evidence="1 2" key="1">
    <citation type="submission" date="2018-03" db="EMBL/GenBank/DDBJ databases">
        <title>Brevisbacillus phylogenomics.</title>
        <authorList>
            <person name="Dunlap C."/>
        </authorList>
    </citation>
    <scope>NUCLEOTIDE SEQUENCE [LARGE SCALE GENOMIC DNA]</scope>
    <source>
        <strain evidence="1 2">NRRL B-41110</strain>
    </source>
</reference>
<gene>
    <name evidence="1" type="ORF">C7R92_08350</name>
</gene>
<keyword evidence="2" id="KW-1185">Reference proteome</keyword>
<accession>A0ABX5FSF5</accession>
<dbReference type="EMBL" id="PXZO01000011">
    <property type="protein sequence ID" value="PSK12018.1"/>
    <property type="molecule type" value="Genomic_DNA"/>
</dbReference>
<protein>
    <submittedName>
        <fullName evidence="1">Uncharacterized protein</fullName>
    </submittedName>
</protein>
<comment type="caution">
    <text evidence="1">The sequence shown here is derived from an EMBL/GenBank/DDBJ whole genome shotgun (WGS) entry which is preliminary data.</text>
</comment>
<sequence>MPVYLIYIEYNPSDGQASCSDHEAVNRDVLGKNSVLMVVYLTTFGKFLYESMQKIKKSELTLNNYGTILLN</sequence>
<organism evidence="1 2">
    <name type="scientific">Brevibacillus porteri</name>
    <dbReference type="NCBI Taxonomy" id="2126350"/>
    <lineage>
        <taxon>Bacteria</taxon>
        <taxon>Bacillati</taxon>
        <taxon>Bacillota</taxon>
        <taxon>Bacilli</taxon>
        <taxon>Bacillales</taxon>
        <taxon>Paenibacillaceae</taxon>
        <taxon>Brevibacillus</taxon>
    </lineage>
</organism>
<dbReference type="Proteomes" id="UP000241645">
    <property type="component" value="Unassembled WGS sequence"/>
</dbReference>
<name>A0ABX5FSF5_9BACL</name>
<evidence type="ECO:0000313" key="1">
    <source>
        <dbReference type="EMBL" id="PSK12018.1"/>
    </source>
</evidence>
<evidence type="ECO:0000313" key="2">
    <source>
        <dbReference type="Proteomes" id="UP000241645"/>
    </source>
</evidence>
<proteinExistence type="predicted"/>